<sequence>MSPDFTAAEEKTRKPNGRNVRGELSSIERKKRCFFSSLGEQVGRSVPNNEQSLDRADWNVKRLKVIPCASQSSASQGQPEHSGAEEILQMGACDPWLGELRRVQQPADGKMVDGSLLGDANGVDPVPGRVKNSGKWQKPRFSRKALMKCCLVKWIIASTQPQDKVLFFLVQISCCFPLSQFLPWCDVQRQAFLSHHNVTCHQNAGQVKQSRIHGRLCLCKRDGSNDGGSVSGGQEAPFSAQLPLPLHDQCSQEVAEREEEEINIKGGGSTPCSTSRSSGPPRLDAAK</sequence>
<dbReference type="AlphaFoldDB" id="A0A315V8F8"/>
<dbReference type="EMBL" id="NHOQ01002094">
    <property type="protein sequence ID" value="PWA19668.1"/>
    <property type="molecule type" value="Genomic_DNA"/>
</dbReference>
<evidence type="ECO:0000256" key="1">
    <source>
        <dbReference type="SAM" id="MobiDB-lite"/>
    </source>
</evidence>
<organism evidence="2 3">
    <name type="scientific">Gambusia affinis</name>
    <name type="common">Western mosquitofish</name>
    <name type="synonym">Heterandria affinis</name>
    <dbReference type="NCBI Taxonomy" id="33528"/>
    <lineage>
        <taxon>Eukaryota</taxon>
        <taxon>Metazoa</taxon>
        <taxon>Chordata</taxon>
        <taxon>Craniata</taxon>
        <taxon>Vertebrata</taxon>
        <taxon>Euteleostomi</taxon>
        <taxon>Actinopterygii</taxon>
        <taxon>Neopterygii</taxon>
        <taxon>Teleostei</taxon>
        <taxon>Neoteleostei</taxon>
        <taxon>Acanthomorphata</taxon>
        <taxon>Ovalentaria</taxon>
        <taxon>Atherinomorphae</taxon>
        <taxon>Cyprinodontiformes</taxon>
        <taxon>Poeciliidae</taxon>
        <taxon>Poeciliinae</taxon>
        <taxon>Gambusia</taxon>
    </lineage>
</organism>
<comment type="caution">
    <text evidence="2">The sequence shown here is derived from an EMBL/GenBank/DDBJ whole genome shotgun (WGS) entry which is preliminary data.</text>
</comment>
<evidence type="ECO:0000313" key="2">
    <source>
        <dbReference type="EMBL" id="PWA19668.1"/>
    </source>
</evidence>
<reference evidence="2 3" key="1">
    <citation type="journal article" date="2018" name="G3 (Bethesda)">
        <title>A High-Quality Reference Genome for the Invasive Mosquitofish Gambusia affinis Using a Chicago Library.</title>
        <authorList>
            <person name="Hoffberg S.L."/>
            <person name="Troendle N.J."/>
            <person name="Glenn T.C."/>
            <person name="Mahmud O."/>
            <person name="Louha S."/>
            <person name="Chalopin D."/>
            <person name="Bennetzen J.L."/>
            <person name="Mauricio R."/>
        </authorList>
    </citation>
    <scope>NUCLEOTIDE SEQUENCE [LARGE SCALE GENOMIC DNA]</scope>
    <source>
        <strain evidence="2">NE01/NJP1002.9</strain>
        <tissue evidence="2">Muscle</tissue>
    </source>
</reference>
<protein>
    <submittedName>
        <fullName evidence="2">Uncharacterized protein</fullName>
    </submittedName>
</protein>
<accession>A0A315V8F8</accession>
<keyword evidence="3" id="KW-1185">Reference proteome</keyword>
<feature type="region of interest" description="Disordered" evidence="1">
    <location>
        <begin position="1"/>
        <end position="23"/>
    </location>
</feature>
<gene>
    <name evidence="2" type="ORF">CCH79_00007040</name>
</gene>
<evidence type="ECO:0000313" key="3">
    <source>
        <dbReference type="Proteomes" id="UP000250572"/>
    </source>
</evidence>
<name>A0A315V8F8_GAMAF</name>
<dbReference type="Proteomes" id="UP000250572">
    <property type="component" value="Unassembled WGS sequence"/>
</dbReference>
<proteinExistence type="predicted"/>
<feature type="region of interest" description="Disordered" evidence="1">
    <location>
        <begin position="257"/>
        <end position="287"/>
    </location>
</feature>